<gene>
    <name evidence="3" type="ORF">STA1M1_34740</name>
</gene>
<dbReference type="PRINTS" id="PR00081">
    <property type="entry name" value="GDHRDH"/>
</dbReference>
<dbReference type="PANTHER" id="PTHR42760">
    <property type="entry name" value="SHORT-CHAIN DEHYDROGENASES/REDUCTASES FAMILY MEMBER"/>
    <property type="match status" value="1"/>
</dbReference>
<name>A0ABQ5LYX9_9RHOB</name>
<dbReference type="RefSeq" id="WP_281843629.1">
    <property type="nucleotide sequence ID" value="NZ_BROH01000013.1"/>
</dbReference>
<dbReference type="Pfam" id="PF13561">
    <property type="entry name" value="adh_short_C2"/>
    <property type="match status" value="1"/>
</dbReference>
<dbReference type="Proteomes" id="UP001144205">
    <property type="component" value="Unassembled WGS sequence"/>
</dbReference>
<dbReference type="SUPFAM" id="SSF51735">
    <property type="entry name" value="NAD(P)-binding Rossmann-fold domains"/>
    <property type="match status" value="1"/>
</dbReference>
<sequence>MKRLEGKRAVIIGAAGEGNLGQVTARQFAREGAQVLVAGRHEAPLAALAQEIGGAHAVCDITDEGQLAGLATAAVEALGGVDIAVNATGWGLLTPFLDTTREELDRMASLQFVGPFQFFQSMLRVMADGGSIVQVSSATAKIMMEDHAAYMGTKAGIDHVIRCIANEFGARGIRANSVAPGFTASPMTERAARNPAVVGAFAKEYPLGRVGTLDDTAEAITWLCSDACFVTGEVLQVNGGVTLRRNPTNAEIVAAARAAREARDAG</sequence>
<evidence type="ECO:0000256" key="1">
    <source>
        <dbReference type="ARBA" id="ARBA00006484"/>
    </source>
</evidence>
<comment type="caution">
    <text evidence="3">The sequence shown here is derived from an EMBL/GenBank/DDBJ whole genome shotgun (WGS) entry which is preliminary data.</text>
</comment>
<reference evidence="3" key="1">
    <citation type="journal article" date="2023" name="Int. J. Syst. Evol. Microbiol.">
        <title>Sinisalibacter aestuarii sp. nov., isolated from estuarine sediment of the Arakawa River.</title>
        <authorList>
            <person name="Arafat S.T."/>
            <person name="Hirano S."/>
            <person name="Sato A."/>
            <person name="Takeuchi K."/>
            <person name="Yasuda T."/>
            <person name="Terahara T."/>
            <person name="Hamada M."/>
            <person name="Kobayashi T."/>
        </authorList>
    </citation>
    <scope>NUCLEOTIDE SEQUENCE</scope>
    <source>
        <strain evidence="3">B-399</strain>
    </source>
</reference>
<dbReference type="PANTHER" id="PTHR42760:SF133">
    <property type="entry name" value="3-OXOACYL-[ACYL-CARRIER-PROTEIN] REDUCTASE"/>
    <property type="match status" value="1"/>
</dbReference>
<comment type="similarity">
    <text evidence="1">Belongs to the short-chain dehydrogenases/reductases (SDR) family.</text>
</comment>
<evidence type="ECO:0000313" key="4">
    <source>
        <dbReference type="Proteomes" id="UP001144205"/>
    </source>
</evidence>
<dbReference type="InterPro" id="IPR002347">
    <property type="entry name" value="SDR_fam"/>
</dbReference>
<dbReference type="EMBL" id="BROH01000013">
    <property type="protein sequence ID" value="GKY89605.1"/>
    <property type="molecule type" value="Genomic_DNA"/>
</dbReference>
<protein>
    <submittedName>
        <fullName evidence="3">Oxidoreductase</fullName>
    </submittedName>
</protein>
<proteinExistence type="inferred from homology"/>
<keyword evidence="4" id="KW-1185">Reference proteome</keyword>
<keyword evidence="2" id="KW-0560">Oxidoreductase</keyword>
<evidence type="ECO:0000313" key="3">
    <source>
        <dbReference type="EMBL" id="GKY89605.1"/>
    </source>
</evidence>
<evidence type="ECO:0000256" key="2">
    <source>
        <dbReference type="ARBA" id="ARBA00023002"/>
    </source>
</evidence>
<organism evidence="3 4">
    <name type="scientific">Sinisalibacter aestuarii</name>
    <dbReference type="NCBI Taxonomy" id="2949426"/>
    <lineage>
        <taxon>Bacteria</taxon>
        <taxon>Pseudomonadati</taxon>
        <taxon>Pseudomonadota</taxon>
        <taxon>Alphaproteobacteria</taxon>
        <taxon>Rhodobacterales</taxon>
        <taxon>Roseobacteraceae</taxon>
        <taxon>Sinisalibacter</taxon>
    </lineage>
</organism>
<dbReference type="Gene3D" id="3.40.50.720">
    <property type="entry name" value="NAD(P)-binding Rossmann-like Domain"/>
    <property type="match status" value="1"/>
</dbReference>
<accession>A0ABQ5LYX9</accession>
<dbReference type="InterPro" id="IPR036291">
    <property type="entry name" value="NAD(P)-bd_dom_sf"/>
</dbReference>